<dbReference type="Pfam" id="PF01923">
    <property type="entry name" value="Cob_adeno_trans"/>
    <property type="match status" value="1"/>
</dbReference>
<dbReference type="GO" id="GO:0005524">
    <property type="term" value="F:ATP binding"/>
    <property type="evidence" value="ECO:0007669"/>
    <property type="project" value="UniProtKB-UniRule"/>
</dbReference>
<dbReference type="SUPFAM" id="SSF89028">
    <property type="entry name" value="Cobalamin adenosyltransferase-like"/>
    <property type="match status" value="1"/>
</dbReference>
<evidence type="ECO:0000256" key="2">
    <source>
        <dbReference type="ARBA" id="ARBA00007487"/>
    </source>
</evidence>
<dbReference type="AlphaFoldDB" id="G9ZKQ9"/>
<evidence type="ECO:0000256" key="13">
    <source>
        <dbReference type="ARBA" id="ARBA00048692"/>
    </source>
</evidence>
<reference evidence="16 17" key="1">
    <citation type="submission" date="2011-09" db="EMBL/GenBank/DDBJ databases">
        <authorList>
            <person name="Weinstock G."/>
            <person name="Sodergren E."/>
            <person name="Clifton S."/>
            <person name="Fulton L."/>
            <person name="Fulton B."/>
            <person name="Courtney L."/>
            <person name="Fronick C."/>
            <person name="Harrison M."/>
            <person name="Strong C."/>
            <person name="Farmer C."/>
            <person name="Delahaunty K."/>
            <person name="Markovic C."/>
            <person name="Hall O."/>
            <person name="Minx P."/>
            <person name="Tomlinson C."/>
            <person name="Mitreva M."/>
            <person name="Hou S."/>
            <person name="Chen J."/>
            <person name="Wollam A."/>
            <person name="Pepin K.H."/>
            <person name="Johnson M."/>
            <person name="Bhonagiri V."/>
            <person name="Zhang X."/>
            <person name="Suruliraj S."/>
            <person name="Warren W."/>
            <person name="Chinwalla A."/>
            <person name="Mardis E.R."/>
            <person name="Wilson R.K."/>
        </authorList>
    </citation>
    <scope>NUCLEOTIDE SEQUENCE [LARGE SCALE GENOMIC DNA]</scope>
    <source>
        <strain evidence="16 17">F0439</strain>
    </source>
</reference>
<evidence type="ECO:0000256" key="10">
    <source>
        <dbReference type="ARBA" id="ARBA00033334"/>
    </source>
</evidence>
<keyword evidence="8 14" id="KW-0067">ATP-binding</keyword>
<keyword evidence="5 14" id="KW-0169">Cobalamin biosynthesis</keyword>
<dbReference type="UniPathway" id="UPA00148">
    <property type="reaction ID" value="UER00233"/>
</dbReference>
<dbReference type="GO" id="GO:0008817">
    <property type="term" value="F:corrinoid adenosyltransferase activity"/>
    <property type="evidence" value="ECO:0007669"/>
    <property type="project" value="UniProtKB-UniRule"/>
</dbReference>
<dbReference type="Proteomes" id="UP000004625">
    <property type="component" value="Unassembled WGS sequence"/>
</dbReference>
<dbReference type="InterPro" id="IPR016030">
    <property type="entry name" value="CblAdoTrfase-like"/>
</dbReference>
<evidence type="ECO:0000256" key="5">
    <source>
        <dbReference type="ARBA" id="ARBA00022573"/>
    </source>
</evidence>
<gene>
    <name evidence="16" type="ORF">HMPREF9103_00307</name>
</gene>
<evidence type="ECO:0000256" key="1">
    <source>
        <dbReference type="ARBA" id="ARBA00005121"/>
    </source>
</evidence>
<keyword evidence="17" id="KW-1185">Reference proteome</keyword>
<evidence type="ECO:0000256" key="11">
    <source>
        <dbReference type="ARBA" id="ARBA00033354"/>
    </source>
</evidence>
<feature type="domain" description="Cobalamin adenosyltransferase-like" evidence="15">
    <location>
        <begin position="18"/>
        <end position="179"/>
    </location>
</feature>
<proteinExistence type="inferred from homology"/>
<sequence length="192" mass="21600">MINLLTLTSKGATHMVKIYTKVGDHGKTKQVTGRMVPKYDLQIEALGAIDELDSWLGYVISILSPKAQELAPKLNLIQHNLYELQADITVKRHHEITDEKTKQLETEIDAIMAKLPVIKAFILPGGNPSGAALQYARALARKAERLVVELNDKSQPLNEEILEYLNRLSDYLFALARYANLLEGYDEEKSKL</sequence>
<dbReference type="GO" id="GO:0009236">
    <property type="term" value="P:cobalamin biosynthetic process"/>
    <property type="evidence" value="ECO:0007669"/>
    <property type="project" value="UniProtKB-UniRule"/>
</dbReference>
<evidence type="ECO:0000256" key="3">
    <source>
        <dbReference type="ARBA" id="ARBA00012454"/>
    </source>
</evidence>
<evidence type="ECO:0000256" key="12">
    <source>
        <dbReference type="ARBA" id="ARBA00048555"/>
    </source>
</evidence>
<keyword evidence="6 14" id="KW-0808">Transferase</keyword>
<organism evidence="16 17">
    <name type="scientific">Lentilactobacillus parafarraginis F0439</name>
    <dbReference type="NCBI Taxonomy" id="797515"/>
    <lineage>
        <taxon>Bacteria</taxon>
        <taxon>Bacillati</taxon>
        <taxon>Bacillota</taxon>
        <taxon>Bacilli</taxon>
        <taxon>Lactobacillales</taxon>
        <taxon>Lactobacillaceae</taxon>
        <taxon>Lentilactobacillus</taxon>
    </lineage>
</organism>
<evidence type="ECO:0000256" key="4">
    <source>
        <dbReference type="ARBA" id="ARBA00020963"/>
    </source>
</evidence>
<evidence type="ECO:0000256" key="8">
    <source>
        <dbReference type="ARBA" id="ARBA00022840"/>
    </source>
</evidence>
<dbReference type="InterPro" id="IPR029499">
    <property type="entry name" value="PduO-typ"/>
</dbReference>
<evidence type="ECO:0000256" key="14">
    <source>
        <dbReference type="RuleBase" id="RU366026"/>
    </source>
</evidence>
<dbReference type="eggNOG" id="COG2096">
    <property type="taxonomic scope" value="Bacteria"/>
</dbReference>
<dbReference type="STRING" id="797515.HMPREF9103_00307"/>
<comment type="similarity">
    <text evidence="2 14">Belongs to the Cob(I)alamin adenosyltransferase family.</text>
</comment>
<dbReference type="EC" id="2.5.1.17" evidence="3 14"/>
<comment type="pathway">
    <text evidence="1 14">Cofactor biosynthesis; adenosylcobalamin biosynthesis; adenosylcobalamin from cob(II)yrinate a,c-diamide: step 2/7.</text>
</comment>
<dbReference type="PANTHER" id="PTHR12213">
    <property type="entry name" value="CORRINOID ADENOSYLTRANSFERASE"/>
    <property type="match status" value="1"/>
</dbReference>
<comment type="caution">
    <text evidence="16">The sequence shown here is derived from an EMBL/GenBank/DDBJ whole genome shotgun (WGS) entry which is preliminary data.</text>
</comment>
<protein>
    <recommendedName>
        <fullName evidence="4 14">Corrinoid adenosyltransferase</fullName>
        <ecNumber evidence="3 14">2.5.1.17</ecNumber>
    </recommendedName>
    <alternativeName>
        <fullName evidence="9 14">Cob(II)alamin adenosyltransferase</fullName>
    </alternativeName>
    <alternativeName>
        <fullName evidence="11 14">Cob(II)yrinic acid a,c-diamide adenosyltransferase</fullName>
    </alternativeName>
    <alternativeName>
        <fullName evidence="10 14">Cobinamide/cobalamin adenosyltransferase</fullName>
    </alternativeName>
</protein>
<evidence type="ECO:0000313" key="16">
    <source>
        <dbReference type="EMBL" id="EHM00855.1"/>
    </source>
</evidence>
<dbReference type="PATRIC" id="fig|797515.3.peg.280"/>
<keyword evidence="7 14" id="KW-0547">Nucleotide-binding</keyword>
<evidence type="ECO:0000313" key="17">
    <source>
        <dbReference type="Proteomes" id="UP000004625"/>
    </source>
</evidence>
<dbReference type="InterPro" id="IPR036451">
    <property type="entry name" value="CblAdoTrfase-like_sf"/>
</dbReference>
<comment type="catalytic activity">
    <reaction evidence="13 14">
        <text>2 cob(II)alamin + reduced [electron-transfer flavoprotein] + 2 ATP = 2 adenosylcob(III)alamin + 2 triphosphate + oxidized [electron-transfer flavoprotein] + 3 H(+)</text>
        <dbReference type="Rhea" id="RHEA:28671"/>
        <dbReference type="Rhea" id="RHEA-COMP:10685"/>
        <dbReference type="Rhea" id="RHEA-COMP:10686"/>
        <dbReference type="ChEBI" id="CHEBI:15378"/>
        <dbReference type="ChEBI" id="CHEBI:16304"/>
        <dbReference type="ChEBI" id="CHEBI:18036"/>
        <dbReference type="ChEBI" id="CHEBI:18408"/>
        <dbReference type="ChEBI" id="CHEBI:30616"/>
        <dbReference type="ChEBI" id="CHEBI:57692"/>
        <dbReference type="ChEBI" id="CHEBI:58307"/>
        <dbReference type="EC" id="2.5.1.17"/>
    </reaction>
</comment>
<dbReference type="Gene3D" id="1.20.1200.10">
    <property type="entry name" value="Cobalamin adenosyltransferase-like"/>
    <property type="match status" value="1"/>
</dbReference>
<dbReference type="PANTHER" id="PTHR12213:SF0">
    <property type="entry name" value="CORRINOID ADENOSYLTRANSFERASE MMAB"/>
    <property type="match status" value="1"/>
</dbReference>
<evidence type="ECO:0000256" key="6">
    <source>
        <dbReference type="ARBA" id="ARBA00022679"/>
    </source>
</evidence>
<name>G9ZKQ9_9LACO</name>
<dbReference type="HOGENOM" id="CLU_083486_0_2_9"/>
<dbReference type="EMBL" id="AGEY01000019">
    <property type="protein sequence ID" value="EHM00855.1"/>
    <property type="molecule type" value="Genomic_DNA"/>
</dbReference>
<evidence type="ECO:0000256" key="9">
    <source>
        <dbReference type="ARBA" id="ARBA00031529"/>
    </source>
</evidence>
<evidence type="ECO:0000259" key="15">
    <source>
        <dbReference type="Pfam" id="PF01923"/>
    </source>
</evidence>
<evidence type="ECO:0000256" key="7">
    <source>
        <dbReference type="ARBA" id="ARBA00022741"/>
    </source>
</evidence>
<dbReference type="NCBIfam" id="TIGR00636">
    <property type="entry name" value="PduO_Nterm"/>
    <property type="match status" value="1"/>
</dbReference>
<accession>G9ZKQ9</accession>
<comment type="catalytic activity">
    <reaction evidence="12 14">
        <text>2 cob(II)yrinate a,c diamide + reduced [electron-transfer flavoprotein] + 2 ATP = 2 adenosylcob(III)yrinate a,c-diamide + 2 triphosphate + oxidized [electron-transfer flavoprotein] + 3 H(+)</text>
        <dbReference type="Rhea" id="RHEA:11528"/>
        <dbReference type="Rhea" id="RHEA-COMP:10685"/>
        <dbReference type="Rhea" id="RHEA-COMP:10686"/>
        <dbReference type="ChEBI" id="CHEBI:15378"/>
        <dbReference type="ChEBI" id="CHEBI:18036"/>
        <dbReference type="ChEBI" id="CHEBI:30616"/>
        <dbReference type="ChEBI" id="CHEBI:57692"/>
        <dbReference type="ChEBI" id="CHEBI:58307"/>
        <dbReference type="ChEBI" id="CHEBI:58503"/>
        <dbReference type="ChEBI" id="CHEBI:58537"/>
        <dbReference type="EC" id="2.5.1.17"/>
    </reaction>
</comment>